<dbReference type="InterPro" id="IPR016195">
    <property type="entry name" value="Pol/histidinol_Pase-like"/>
</dbReference>
<dbReference type="InterPro" id="IPR016667">
    <property type="entry name" value="Caps_polysacc_synth_CpsB/CapC"/>
</dbReference>
<dbReference type="GO" id="GO:0030145">
    <property type="term" value="F:manganese ion binding"/>
    <property type="evidence" value="ECO:0007669"/>
    <property type="project" value="InterPro"/>
</dbReference>
<evidence type="ECO:0000256" key="2">
    <source>
        <dbReference type="ARBA" id="ARBA00013064"/>
    </source>
</evidence>
<sequence>MFFFSKKHFLVDLIDGLTDIHNHILPNIDDGSKDLDMTLKMVEGMKSCGFKNAIATPHTMEDYYGNDDIKITNHFLNTKQELEGTHARDFIVHAASEYMMDSSFESLLDQDKYLCIKDTYILTELSYFQPPQNLNDLVFKMCSMDLIPILAHPERYRYFGSSKMESLTERGFELQLNLLSLSDHYGKDAFAKAEKYLLQGYYSYIGTDAHKPEHLEKLKNIQIKSKWVPATKKLMENHQLIFNSF</sequence>
<dbReference type="Proteomes" id="UP000029221">
    <property type="component" value="Unassembled WGS sequence"/>
</dbReference>
<name>A0A090Q213_9FLAO</name>
<evidence type="ECO:0000256" key="3">
    <source>
        <dbReference type="ARBA" id="ARBA00022801"/>
    </source>
</evidence>
<comment type="similarity">
    <text evidence="1">Belongs to the metallo-dependent hydrolases superfamily. CpsB/CapC family.</text>
</comment>
<dbReference type="RefSeq" id="WP_042278605.1">
    <property type="nucleotide sequence ID" value="NZ_BBML01000004.1"/>
</dbReference>
<dbReference type="EMBL" id="BBML01000004">
    <property type="protein sequence ID" value="GAK97035.1"/>
    <property type="molecule type" value="Genomic_DNA"/>
</dbReference>
<comment type="caution">
    <text evidence="5">The sequence shown here is derived from an EMBL/GenBank/DDBJ whole genome shotgun (WGS) entry which is preliminary data.</text>
</comment>
<keyword evidence="3 5" id="KW-0378">Hydrolase</keyword>
<reference evidence="5" key="1">
    <citation type="journal article" date="2014" name="Genome Announc.">
        <title>Draft Genome Sequences of Marine Flavobacterium Nonlabens Strains NR17, NR24, NR27, NR32, NR33, and Ara13.</title>
        <authorList>
            <person name="Nakanishi M."/>
            <person name="Meirelles P."/>
            <person name="Suzuki R."/>
            <person name="Takatani N."/>
            <person name="Mino S."/>
            <person name="Suda W."/>
            <person name="Oshima K."/>
            <person name="Hattori M."/>
            <person name="Ohkuma M."/>
            <person name="Hosokawa M."/>
            <person name="Miyashita K."/>
            <person name="Thompson F.L."/>
            <person name="Niwa A."/>
            <person name="Sawabe T."/>
            <person name="Sawabe T."/>
        </authorList>
    </citation>
    <scope>NUCLEOTIDE SEQUENCE [LARGE SCALE GENOMIC DNA]</scope>
    <source>
        <strain evidence="5">JCM 19294</strain>
    </source>
</reference>
<accession>A0A090Q213</accession>
<gene>
    <name evidence="5" type="ORF">JCM19294_541</name>
</gene>
<evidence type="ECO:0000256" key="4">
    <source>
        <dbReference type="ARBA" id="ARBA00051722"/>
    </source>
</evidence>
<proteinExistence type="inferred from homology"/>
<dbReference type="STRING" id="319236.BST91_04045"/>
<dbReference type="PANTHER" id="PTHR39181">
    <property type="entry name" value="TYROSINE-PROTEIN PHOSPHATASE YWQE"/>
    <property type="match status" value="1"/>
</dbReference>
<dbReference type="Pfam" id="PF19567">
    <property type="entry name" value="CpsB_CapC"/>
    <property type="match status" value="1"/>
</dbReference>
<organism evidence="5 6">
    <name type="scientific">Nonlabens tegetincola</name>
    <dbReference type="NCBI Taxonomy" id="323273"/>
    <lineage>
        <taxon>Bacteria</taxon>
        <taxon>Pseudomonadati</taxon>
        <taxon>Bacteroidota</taxon>
        <taxon>Flavobacteriia</taxon>
        <taxon>Flavobacteriales</taxon>
        <taxon>Flavobacteriaceae</taxon>
        <taxon>Nonlabens</taxon>
    </lineage>
</organism>
<dbReference type="PANTHER" id="PTHR39181:SF1">
    <property type="entry name" value="TYROSINE-PROTEIN PHOSPHATASE YWQE"/>
    <property type="match status" value="1"/>
</dbReference>
<evidence type="ECO:0000313" key="5">
    <source>
        <dbReference type="EMBL" id="GAK97035.1"/>
    </source>
</evidence>
<evidence type="ECO:0000313" key="6">
    <source>
        <dbReference type="Proteomes" id="UP000029221"/>
    </source>
</evidence>
<dbReference type="SUPFAM" id="SSF89550">
    <property type="entry name" value="PHP domain-like"/>
    <property type="match status" value="1"/>
</dbReference>
<comment type="catalytic activity">
    <reaction evidence="4">
        <text>O-phospho-L-tyrosyl-[protein] + H2O = L-tyrosyl-[protein] + phosphate</text>
        <dbReference type="Rhea" id="RHEA:10684"/>
        <dbReference type="Rhea" id="RHEA-COMP:10136"/>
        <dbReference type="Rhea" id="RHEA-COMP:20101"/>
        <dbReference type="ChEBI" id="CHEBI:15377"/>
        <dbReference type="ChEBI" id="CHEBI:43474"/>
        <dbReference type="ChEBI" id="CHEBI:46858"/>
        <dbReference type="ChEBI" id="CHEBI:61978"/>
        <dbReference type="EC" id="3.1.3.48"/>
    </reaction>
</comment>
<dbReference type="AlphaFoldDB" id="A0A090Q213"/>
<dbReference type="eggNOG" id="COG4464">
    <property type="taxonomic scope" value="Bacteria"/>
</dbReference>
<dbReference type="PIRSF" id="PIRSF016557">
    <property type="entry name" value="Caps_synth_CpsB"/>
    <property type="match status" value="1"/>
</dbReference>
<dbReference type="GO" id="GO:0004725">
    <property type="term" value="F:protein tyrosine phosphatase activity"/>
    <property type="evidence" value="ECO:0007669"/>
    <property type="project" value="UniProtKB-EC"/>
</dbReference>
<keyword evidence="6" id="KW-1185">Reference proteome</keyword>
<dbReference type="Gene3D" id="3.20.20.140">
    <property type="entry name" value="Metal-dependent hydrolases"/>
    <property type="match status" value="1"/>
</dbReference>
<protein>
    <recommendedName>
        <fullName evidence="2">protein-tyrosine-phosphatase</fullName>
        <ecNumber evidence="2">3.1.3.48</ecNumber>
    </recommendedName>
</protein>
<dbReference type="EC" id="3.1.3.48" evidence="2"/>
<evidence type="ECO:0000256" key="1">
    <source>
        <dbReference type="ARBA" id="ARBA00005750"/>
    </source>
</evidence>